<evidence type="ECO:0000256" key="7">
    <source>
        <dbReference type="ARBA" id="ARBA00022619"/>
    </source>
</evidence>
<dbReference type="PROSITE" id="PS51747">
    <property type="entry name" value="CYT_DCMP_DEAMINASES_2"/>
    <property type="match status" value="1"/>
</dbReference>
<dbReference type="GO" id="GO:0009231">
    <property type="term" value="P:riboflavin biosynthetic process"/>
    <property type="evidence" value="ECO:0007669"/>
    <property type="project" value="UniProtKB-UniPathway"/>
</dbReference>
<comment type="pathway">
    <text evidence="2">Cofactor biosynthesis; riboflavin biosynthesis; 5-amino-6-(D-ribitylamino)uracil from GTP: step 2/4.</text>
</comment>
<dbReference type="Gene3D" id="3.40.140.10">
    <property type="entry name" value="Cytidine Deaminase, domain 2"/>
    <property type="match status" value="1"/>
</dbReference>
<keyword evidence="10" id="KW-0521">NADP</keyword>
<keyword evidence="9" id="KW-0862">Zinc</keyword>
<keyword evidence="8" id="KW-0479">Metal-binding</keyword>
<dbReference type="GO" id="GO:0008703">
    <property type="term" value="F:5-amino-6-(5-phosphoribosylamino)uracil reductase activity"/>
    <property type="evidence" value="ECO:0007669"/>
    <property type="project" value="InterPro"/>
</dbReference>
<dbReference type="SUPFAM" id="SSF53597">
    <property type="entry name" value="Dihydrofolate reductase-like"/>
    <property type="match status" value="1"/>
</dbReference>
<dbReference type="InterPro" id="IPR002734">
    <property type="entry name" value="RibDG_C"/>
</dbReference>
<dbReference type="Pfam" id="PF00383">
    <property type="entry name" value="dCMP_cyt_deam_1"/>
    <property type="match status" value="1"/>
</dbReference>
<reference evidence="13 14" key="1">
    <citation type="submission" date="2019-03" db="EMBL/GenBank/DDBJ databases">
        <title>The complete genome sequence of Neokomagataea sp. Jb2 NBRC113641.</title>
        <authorList>
            <person name="Chua K.-O."/>
            <person name="Chan K.-G."/>
            <person name="See-Too W.-S."/>
        </authorList>
    </citation>
    <scope>NUCLEOTIDE SEQUENCE [LARGE SCALE GENOMIC DNA]</scope>
    <source>
        <strain evidence="13 14">Jb2</strain>
    </source>
</reference>
<name>A0A506UMZ7_9PROT</name>
<feature type="domain" description="CMP/dCMP-type deaminase" evidence="12">
    <location>
        <begin position="1"/>
        <end position="98"/>
    </location>
</feature>
<evidence type="ECO:0000256" key="2">
    <source>
        <dbReference type="ARBA" id="ARBA00004882"/>
    </source>
</evidence>
<protein>
    <recommendedName>
        <fullName evidence="6">Riboflavin biosynthesis protein RibD</fullName>
        <ecNumber evidence="5">3.5.4.26</ecNumber>
    </recommendedName>
</protein>
<evidence type="ECO:0000256" key="10">
    <source>
        <dbReference type="ARBA" id="ARBA00022857"/>
    </source>
</evidence>
<comment type="similarity">
    <text evidence="4">In the C-terminal section; belongs to the HTP reductase family.</text>
</comment>
<dbReference type="UniPathway" id="UPA00275">
    <property type="reaction ID" value="UER00401"/>
</dbReference>
<evidence type="ECO:0000256" key="8">
    <source>
        <dbReference type="ARBA" id="ARBA00022723"/>
    </source>
</evidence>
<accession>A0A506UMZ7</accession>
<dbReference type="SUPFAM" id="SSF53927">
    <property type="entry name" value="Cytidine deaminase-like"/>
    <property type="match status" value="1"/>
</dbReference>
<evidence type="ECO:0000256" key="4">
    <source>
        <dbReference type="ARBA" id="ARBA00007417"/>
    </source>
</evidence>
<comment type="similarity">
    <text evidence="3">In the N-terminal section; belongs to the cytidine and deoxycytidylate deaminase family.</text>
</comment>
<dbReference type="InterPro" id="IPR024072">
    <property type="entry name" value="DHFR-like_dom_sf"/>
</dbReference>
<proteinExistence type="inferred from homology"/>
<organism evidence="13 14">
    <name type="scientific">Oecophyllibacter saccharovorans</name>
    <dbReference type="NCBI Taxonomy" id="2558360"/>
    <lineage>
        <taxon>Bacteria</taxon>
        <taxon>Pseudomonadati</taxon>
        <taxon>Pseudomonadota</taxon>
        <taxon>Alphaproteobacteria</taxon>
        <taxon>Acetobacterales</taxon>
        <taxon>Acetobacteraceae</taxon>
        <taxon>Oecophyllibacter</taxon>
    </lineage>
</organism>
<evidence type="ECO:0000256" key="6">
    <source>
        <dbReference type="ARBA" id="ARBA00019930"/>
    </source>
</evidence>
<dbReference type="EC" id="3.5.4.26" evidence="5"/>
<evidence type="ECO:0000256" key="11">
    <source>
        <dbReference type="ARBA" id="ARBA00023002"/>
    </source>
</evidence>
<evidence type="ECO:0000259" key="12">
    <source>
        <dbReference type="PROSITE" id="PS51747"/>
    </source>
</evidence>
<keyword evidence="7" id="KW-0686">Riboflavin biosynthesis</keyword>
<evidence type="ECO:0000313" key="13">
    <source>
        <dbReference type="EMBL" id="TPW34503.1"/>
    </source>
</evidence>
<dbReference type="EMBL" id="SORZ01000002">
    <property type="protein sequence ID" value="TPW34503.1"/>
    <property type="molecule type" value="Genomic_DNA"/>
</dbReference>
<evidence type="ECO:0000256" key="5">
    <source>
        <dbReference type="ARBA" id="ARBA00012766"/>
    </source>
</evidence>
<sequence>MGATAPNPSVGCALLDEAGTLLAVGAHPAPGQPHAEVMALREAERLGVMERVRTALVTLEPCNHYGRTPPCSLRLRQSPVQTVWIGARDPNPQASGGAEFLVRGTRSSTPSPGSDKQVFFLEDVPEYASLAADCAALRAPFASRILRGRPWLTVKQALTAEGSMVPPPGRRTFTSPDSLKLAHRLRRATDAVVTGIGTVLADEPSFTVRHLPDHERRHPRLIVVFDRHGRLPPAWRRAREEAGFIVETCRDTAGMLALLATHEANWALVEGGPTLLQTLEAEKLWDDWLTFTVRSGQADAMSLRLQQSPQPGPLGHESPVSLLDRRLQVTPDMNFSDENGV</sequence>
<dbReference type="InterPro" id="IPR050765">
    <property type="entry name" value="Riboflavin_Biosynth_HTPR"/>
</dbReference>
<gene>
    <name evidence="13" type="ORF">E3202_05055</name>
</gene>
<keyword evidence="14" id="KW-1185">Reference proteome</keyword>
<evidence type="ECO:0000256" key="3">
    <source>
        <dbReference type="ARBA" id="ARBA00005259"/>
    </source>
</evidence>
<keyword evidence="11" id="KW-0560">Oxidoreductase</keyword>
<dbReference type="PANTHER" id="PTHR38011">
    <property type="entry name" value="DIHYDROFOLATE REDUCTASE FAMILY PROTEIN (AFU_ORTHOLOGUE AFUA_8G06820)"/>
    <property type="match status" value="1"/>
</dbReference>
<dbReference type="PANTHER" id="PTHR38011:SF7">
    <property type="entry name" value="2,5-DIAMINO-6-RIBOSYLAMINO-4(3H)-PYRIMIDINONE 5'-PHOSPHATE REDUCTASE"/>
    <property type="match status" value="1"/>
</dbReference>
<dbReference type="GO" id="GO:0008270">
    <property type="term" value="F:zinc ion binding"/>
    <property type="evidence" value="ECO:0007669"/>
    <property type="project" value="InterPro"/>
</dbReference>
<dbReference type="InterPro" id="IPR016192">
    <property type="entry name" value="APOBEC/CMP_deaminase_Zn-bd"/>
</dbReference>
<evidence type="ECO:0000256" key="1">
    <source>
        <dbReference type="ARBA" id="ARBA00002151"/>
    </source>
</evidence>
<evidence type="ECO:0000256" key="9">
    <source>
        <dbReference type="ARBA" id="ARBA00022833"/>
    </source>
</evidence>
<dbReference type="Gene3D" id="3.40.430.10">
    <property type="entry name" value="Dihydrofolate Reductase, subunit A"/>
    <property type="match status" value="1"/>
</dbReference>
<dbReference type="GO" id="GO:0008835">
    <property type="term" value="F:diaminohydroxyphosphoribosylaminopyrimidine deaminase activity"/>
    <property type="evidence" value="ECO:0007669"/>
    <property type="project" value="UniProtKB-EC"/>
</dbReference>
<comment type="function">
    <text evidence="1">Converts 2,5-diamino-6-(ribosylamino)-4(3h)-pyrimidinone 5'-phosphate into 5-amino-6-(ribosylamino)-2,4(1h,3h)-pyrimidinedione 5'-phosphate.</text>
</comment>
<evidence type="ECO:0000313" key="14">
    <source>
        <dbReference type="Proteomes" id="UP000315037"/>
    </source>
</evidence>
<comment type="caution">
    <text evidence="13">The sequence shown here is derived from an EMBL/GenBank/DDBJ whole genome shotgun (WGS) entry which is preliminary data.</text>
</comment>
<dbReference type="PROSITE" id="PS00903">
    <property type="entry name" value="CYT_DCMP_DEAMINASES_1"/>
    <property type="match status" value="1"/>
</dbReference>
<dbReference type="InterPro" id="IPR002125">
    <property type="entry name" value="CMP_dCMP_dom"/>
</dbReference>
<dbReference type="Pfam" id="PF01872">
    <property type="entry name" value="RibD_C"/>
    <property type="match status" value="1"/>
</dbReference>
<dbReference type="CDD" id="cd01284">
    <property type="entry name" value="Riboflavin_deaminase-reductase"/>
    <property type="match status" value="1"/>
</dbReference>
<dbReference type="Proteomes" id="UP000315037">
    <property type="component" value="Unassembled WGS sequence"/>
</dbReference>
<dbReference type="InterPro" id="IPR016193">
    <property type="entry name" value="Cytidine_deaminase-like"/>
</dbReference>
<dbReference type="AlphaFoldDB" id="A0A506UMZ7"/>